<dbReference type="PIRSF" id="PIRSF000136">
    <property type="entry name" value="LGO_GLO"/>
    <property type="match status" value="1"/>
</dbReference>
<dbReference type="GO" id="GO:0016020">
    <property type="term" value="C:membrane"/>
    <property type="evidence" value="ECO:0007669"/>
    <property type="project" value="InterPro"/>
</dbReference>
<dbReference type="Gene3D" id="3.30.465.10">
    <property type="match status" value="1"/>
</dbReference>
<keyword evidence="3" id="KW-1185">Reference proteome</keyword>
<evidence type="ECO:0000313" key="3">
    <source>
        <dbReference type="Proteomes" id="UP000887540"/>
    </source>
</evidence>
<dbReference type="InterPro" id="IPR016169">
    <property type="entry name" value="FAD-bd_PCMH_sub2"/>
</dbReference>
<dbReference type="InterPro" id="IPR010031">
    <property type="entry name" value="FAD_lactone_oxidase-like"/>
</dbReference>
<dbReference type="Gene3D" id="3.30.70.2530">
    <property type="match status" value="1"/>
</dbReference>
<sequence>MSLEQIENTEGKFINWAGSYEYTSSKLYYPKNVEEVQILVKNLDKLKVLGTMHCFHGIADSEENLISLKYLDKVINLDKDTLTVTIEAGIIYGHLAIYLYKNGFALHNMASLPHISIAGACATGTHGSGNKNGNLSSAVRAMEIVTATGDIITISRDKNYEEFYGMVVHLGGIGVVTKLVLDVQPVYMMKQMVYENLRFDQLKDHFIDIMSSGYSVSLYTRWQDKMLDQVWIKRRVEHGKENDYDTELFGAKQAKENRNPVFGMSAENTTDQCGIVGPWHERLPHFKLDHTPASYGLELQCEYFVDLDKAYEAMMAVETLHDEITPHLWESEIRTIAADNFWMSPFYKRPSVAIHFLWKQDFDAARKLMLKIEEKLEPFKAIPHWGKLFMVEPGKFKEFYPKLPDFVNLCKKYDPNGKFRNKFLDNFVFNNA</sequence>
<dbReference type="PANTHER" id="PTHR43762:SF1">
    <property type="entry name" value="D-ARABINONO-1,4-LACTONE OXIDASE"/>
    <property type="match status" value="1"/>
</dbReference>
<proteinExistence type="predicted"/>
<dbReference type="InterPro" id="IPR016166">
    <property type="entry name" value="FAD-bd_PCMH"/>
</dbReference>
<dbReference type="SUPFAM" id="SSF56176">
    <property type="entry name" value="FAD-binding/transporter-associated domain-like"/>
    <property type="match status" value="1"/>
</dbReference>
<dbReference type="Pfam" id="PF04030">
    <property type="entry name" value="ALO"/>
    <property type="match status" value="1"/>
</dbReference>
<keyword evidence="1" id="KW-0560">Oxidoreductase</keyword>
<dbReference type="GO" id="GO:0003885">
    <property type="term" value="F:D-arabinono-1,4-lactone oxidase activity"/>
    <property type="evidence" value="ECO:0007669"/>
    <property type="project" value="InterPro"/>
</dbReference>
<dbReference type="AlphaFoldDB" id="A0A914DK43"/>
<evidence type="ECO:0000259" key="2">
    <source>
        <dbReference type="PROSITE" id="PS51387"/>
    </source>
</evidence>
<dbReference type="Gene3D" id="1.10.45.10">
    <property type="entry name" value="Vanillyl-alcohol Oxidase, Chain A, domain 4"/>
    <property type="match status" value="1"/>
</dbReference>
<accession>A0A914DK43</accession>
<dbReference type="InterPro" id="IPR016167">
    <property type="entry name" value="FAD-bd_PCMH_sub1"/>
</dbReference>
<name>A0A914DK43_9BILA</name>
<dbReference type="Proteomes" id="UP000887540">
    <property type="component" value="Unplaced"/>
</dbReference>
<dbReference type="Pfam" id="PF01565">
    <property type="entry name" value="FAD_binding_4"/>
    <property type="match status" value="1"/>
</dbReference>
<dbReference type="InterPro" id="IPR006094">
    <property type="entry name" value="Oxid_FAD_bind_N"/>
</dbReference>
<dbReference type="GO" id="GO:0080049">
    <property type="term" value="F:L-gulono-1,4-lactone dehydrogenase activity"/>
    <property type="evidence" value="ECO:0007669"/>
    <property type="project" value="TreeGrafter"/>
</dbReference>
<feature type="domain" description="FAD-binding PCMH-type" evidence="2">
    <location>
        <begin position="20"/>
        <end position="186"/>
    </location>
</feature>
<protein>
    <submittedName>
        <fullName evidence="4">FAD-binding PCMH-type domain-containing protein</fullName>
    </submittedName>
</protein>
<dbReference type="Gene3D" id="3.30.70.2520">
    <property type="match status" value="1"/>
</dbReference>
<dbReference type="WBParaSite" id="ACRNAN_scaffold27.g27299.t1">
    <property type="protein sequence ID" value="ACRNAN_scaffold27.g27299.t1"/>
    <property type="gene ID" value="ACRNAN_scaffold27.g27299"/>
</dbReference>
<dbReference type="PROSITE" id="PS51387">
    <property type="entry name" value="FAD_PCMH"/>
    <property type="match status" value="1"/>
</dbReference>
<reference evidence="4" key="1">
    <citation type="submission" date="2022-11" db="UniProtKB">
        <authorList>
            <consortium name="WormBaseParasite"/>
        </authorList>
    </citation>
    <scope>IDENTIFICATION</scope>
</reference>
<dbReference type="GO" id="GO:0071949">
    <property type="term" value="F:FAD binding"/>
    <property type="evidence" value="ECO:0007669"/>
    <property type="project" value="InterPro"/>
</dbReference>
<dbReference type="InterPro" id="IPR016171">
    <property type="entry name" value="Vanillyl_alc_oxidase_C-sub2"/>
</dbReference>
<dbReference type="Gene3D" id="3.30.43.10">
    <property type="entry name" value="Uridine Diphospho-n-acetylenolpyruvylglucosamine Reductase, domain 2"/>
    <property type="match status" value="1"/>
</dbReference>
<organism evidence="3 4">
    <name type="scientific">Acrobeloides nanus</name>
    <dbReference type="NCBI Taxonomy" id="290746"/>
    <lineage>
        <taxon>Eukaryota</taxon>
        <taxon>Metazoa</taxon>
        <taxon>Ecdysozoa</taxon>
        <taxon>Nematoda</taxon>
        <taxon>Chromadorea</taxon>
        <taxon>Rhabditida</taxon>
        <taxon>Tylenchina</taxon>
        <taxon>Cephalobomorpha</taxon>
        <taxon>Cephaloboidea</taxon>
        <taxon>Cephalobidae</taxon>
        <taxon>Acrobeloides</taxon>
    </lineage>
</organism>
<evidence type="ECO:0000313" key="4">
    <source>
        <dbReference type="WBParaSite" id="ACRNAN_scaffold27.g27299.t1"/>
    </source>
</evidence>
<dbReference type="InterPro" id="IPR007173">
    <property type="entry name" value="ALO_C"/>
</dbReference>
<dbReference type="InterPro" id="IPR036318">
    <property type="entry name" value="FAD-bd_PCMH-like_sf"/>
</dbReference>
<evidence type="ECO:0000256" key="1">
    <source>
        <dbReference type="ARBA" id="ARBA00023002"/>
    </source>
</evidence>
<dbReference type="PANTHER" id="PTHR43762">
    <property type="entry name" value="L-GULONOLACTONE OXIDASE"/>
    <property type="match status" value="1"/>
</dbReference>